<comment type="caution">
    <text evidence="1">The sequence shown here is derived from an EMBL/GenBank/DDBJ whole genome shotgun (WGS) entry which is preliminary data.</text>
</comment>
<keyword evidence="2" id="KW-1185">Reference proteome</keyword>
<protein>
    <submittedName>
        <fullName evidence="1">Uncharacterized protein</fullName>
    </submittedName>
</protein>
<dbReference type="Proteomes" id="UP001206595">
    <property type="component" value="Unassembled WGS sequence"/>
</dbReference>
<name>A0AAD5E8Q2_UMBRA</name>
<proteinExistence type="predicted"/>
<sequence length="188" mass="21485">MWDELTVERFRIAEEYRNGENSYYAPYNRLLSIVFPPDSRYTVEPVTHPIGTRKTIEYMVTMQLGHKIFPVLVVEIKSPDSLQSLSARREANEQIANRYASIGNQCPLEIFYAIIAFGTMISIYTLDKSSGTIAPSYPPADRQRLNDNVPEDAWNIDVLEENGANTINEVFTDVQRMCENLRARLSAD</sequence>
<dbReference type="GeneID" id="75909591"/>
<accession>A0AAD5E8Q2</accession>
<reference evidence="1" key="2">
    <citation type="journal article" date="2022" name="Proc. Natl. Acad. Sci. U.S.A.">
        <title>Diploid-dominant life cycles characterize the early evolution of Fungi.</title>
        <authorList>
            <person name="Amses K.R."/>
            <person name="Simmons D.R."/>
            <person name="Longcore J.E."/>
            <person name="Mondo S.J."/>
            <person name="Seto K."/>
            <person name="Jeronimo G.H."/>
            <person name="Bonds A.E."/>
            <person name="Quandt C.A."/>
            <person name="Davis W.J."/>
            <person name="Chang Y."/>
            <person name="Federici B.A."/>
            <person name="Kuo A."/>
            <person name="LaButti K."/>
            <person name="Pangilinan J."/>
            <person name="Andreopoulos W."/>
            <person name="Tritt A."/>
            <person name="Riley R."/>
            <person name="Hundley H."/>
            <person name="Johnson J."/>
            <person name="Lipzen A."/>
            <person name="Barry K."/>
            <person name="Lang B.F."/>
            <person name="Cuomo C.A."/>
            <person name="Buchler N.E."/>
            <person name="Grigoriev I.V."/>
            <person name="Spatafora J.W."/>
            <person name="Stajich J.E."/>
            <person name="James T.Y."/>
        </authorList>
    </citation>
    <scope>NUCLEOTIDE SEQUENCE</scope>
    <source>
        <strain evidence="1">AG</strain>
    </source>
</reference>
<dbReference type="RefSeq" id="XP_051443415.1">
    <property type="nucleotide sequence ID" value="XM_051584241.1"/>
</dbReference>
<dbReference type="AlphaFoldDB" id="A0AAD5E8Q2"/>
<organism evidence="1 2">
    <name type="scientific">Umbelopsis ramanniana AG</name>
    <dbReference type="NCBI Taxonomy" id="1314678"/>
    <lineage>
        <taxon>Eukaryota</taxon>
        <taxon>Fungi</taxon>
        <taxon>Fungi incertae sedis</taxon>
        <taxon>Mucoromycota</taxon>
        <taxon>Mucoromycotina</taxon>
        <taxon>Umbelopsidomycetes</taxon>
        <taxon>Umbelopsidales</taxon>
        <taxon>Umbelopsidaceae</taxon>
        <taxon>Umbelopsis</taxon>
    </lineage>
</organism>
<gene>
    <name evidence="1" type="ORF">K450DRAFT_176426</name>
</gene>
<evidence type="ECO:0000313" key="1">
    <source>
        <dbReference type="EMBL" id="KAI8578411.1"/>
    </source>
</evidence>
<evidence type="ECO:0000313" key="2">
    <source>
        <dbReference type="Proteomes" id="UP001206595"/>
    </source>
</evidence>
<dbReference type="EMBL" id="MU620930">
    <property type="protein sequence ID" value="KAI8578411.1"/>
    <property type="molecule type" value="Genomic_DNA"/>
</dbReference>
<reference evidence="1" key="1">
    <citation type="submission" date="2021-06" db="EMBL/GenBank/DDBJ databases">
        <authorList>
            <consortium name="DOE Joint Genome Institute"/>
            <person name="Mondo S.J."/>
            <person name="Amses K.R."/>
            <person name="Simmons D.R."/>
            <person name="Longcore J.E."/>
            <person name="Seto K."/>
            <person name="Alves G.H."/>
            <person name="Bonds A.E."/>
            <person name="Quandt C.A."/>
            <person name="Davis W.J."/>
            <person name="Chang Y."/>
            <person name="Letcher P.M."/>
            <person name="Powell M.J."/>
            <person name="Kuo A."/>
            <person name="Labutti K."/>
            <person name="Pangilinan J."/>
            <person name="Andreopoulos W."/>
            <person name="Tritt A."/>
            <person name="Riley R."/>
            <person name="Hundley H."/>
            <person name="Johnson J."/>
            <person name="Lipzen A."/>
            <person name="Barry K."/>
            <person name="Berbee M.L."/>
            <person name="Buchler N.E."/>
            <person name="Grigoriev I.V."/>
            <person name="Spatafora J.W."/>
            <person name="Stajich J.E."/>
            <person name="James T.Y."/>
        </authorList>
    </citation>
    <scope>NUCLEOTIDE SEQUENCE</scope>
    <source>
        <strain evidence="1">AG</strain>
    </source>
</reference>